<evidence type="ECO:0000313" key="6">
    <source>
        <dbReference type="Proteomes" id="UP000093482"/>
    </source>
</evidence>
<organism evidence="5 6">
    <name type="scientific">Caryophanon latum</name>
    <dbReference type="NCBI Taxonomy" id="33977"/>
    <lineage>
        <taxon>Bacteria</taxon>
        <taxon>Bacillati</taxon>
        <taxon>Bacillota</taxon>
        <taxon>Bacilli</taxon>
        <taxon>Bacillales</taxon>
        <taxon>Caryophanaceae</taxon>
        <taxon>Caryophanon</taxon>
    </lineage>
</organism>
<dbReference type="GO" id="GO:0006310">
    <property type="term" value="P:DNA recombination"/>
    <property type="evidence" value="ECO:0007669"/>
    <property type="project" value="UniProtKB-KW"/>
</dbReference>
<dbReference type="CDD" id="cd00397">
    <property type="entry name" value="DNA_BRE_C"/>
    <property type="match status" value="1"/>
</dbReference>
<dbReference type="SUPFAM" id="SSF47823">
    <property type="entry name" value="lambda integrase-like, N-terminal domain"/>
    <property type="match status" value="1"/>
</dbReference>
<dbReference type="InterPro" id="IPR011010">
    <property type="entry name" value="DNA_brk_join_enz"/>
</dbReference>
<evidence type="ECO:0000256" key="3">
    <source>
        <dbReference type="ARBA" id="ARBA00023172"/>
    </source>
</evidence>
<reference evidence="5 6" key="1">
    <citation type="submission" date="2016-07" db="EMBL/GenBank/DDBJ databases">
        <title>Caryophanon latum genome sequencing.</title>
        <authorList>
            <person name="Verma A."/>
            <person name="Pal Y."/>
            <person name="Krishnamurthi S."/>
        </authorList>
    </citation>
    <scope>NUCLEOTIDE SEQUENCE [LARGE SCALE GENOMIC DNA]</scope>
    <source>
        <strain evidence="5 6">DSM 14151</strain>
    </source>
</reference>
<feature type="domain" description="Tyr recombinase" evidence="4">
    <location>
        <begin position="118"/>
        <end position="296"/>
    </location>
</feature>
<dbReference type="PANTHER" id="PTHR30349:SF41">
    <property type="entry name" value="INTEGRASE_RECOMBINASE PROTEIN MJ0367-RELATED"/>
    <property type="match status" value="1"/>
</dbReference>
<dbReference type="GO" id="GO:0015074">
    <property type="term" value="P:DNA integration"/>
    <property type="evidence" value="ECO:0007669"/>
    <property type="project" value="InterPro"/>
</dbReference>
<dbReference type="InterPro" id="IPR013762">
    <property type="entry name" value="Integrase-like_cat_sf"/>
</dbReference>
<evidence type="ECO:0000259" key="4">
    <source>
        <dbReference type="PROSITE" id="PS51898"/>
    </source>
</evidence>
<dbReference type="InterPro" id="IPR002104">
    <property type="entry name" value="Integrase_catalytic"/>
</dbReference>
<dbReference type="InterPro" id="IPR010998">
    <property type="entry name" value="Integrase_recombinase_N"/>
</dbReference>
<dbReference type="RefSeq" id="WP_066463710.1">
    <property type="nucleotide sequence ID" value="NZ_MATO01000031.1"/>
</dbReference>
<comment type="similarity">
    <text evidence="1">Belongs to the 'phage' integrase family.</text>
</comment>
<dbReference type="Pfam" id="PF00589">
    <property type="entry name" value="Phage_integrase"/>
    <property type="match status" value="1"/>
</dbReference>
<comment type="caution">
    <text evidence="5">The sequence shown here is derived from an EMBL/GenBank/DDBJ whole genome shotgun (WGS) entry which is preliminary data.</text>
</comment>
<dbReference type="AlphaFoldDB" id="A0A1C0YV74"/>
<name>A0A1C0YV74_9BACL</name>
<gene>
    <name evidence="5" type="ORF">A6K76_09905</name>
</gene>
<keyword evidence="6" id="KW-1185">Reference proteome</keyword>
<protein>
    <recommendedName>
        <fullName evidence="4">Tyr recombinase domain-containing protein</fullName>
    </recommendedName>
</protein>
<dbReference type="EMBL" id="MATO01000031">
    <property type="protein sequence ID" value="OCS91048.1"/>
    <property type="molecule type" value="Genomic_DNA"/>
</dbReference>
<dbReference type="Proteomes" id="UP000093482">
    <property type="component" value="Unassembled WGS sequence"/>
</dbReference>
<dbReference type="InterPro" id="IPR050090">
    <property type="entry name" value="Tyrosine_recombinase_XerCD"/>
</dbReference>
<keyword evidence="2" id="KW-0238">DNA-binding</keyword>
<sequence>MEENVLHLHPTLLQKKAADDVQKMQQKRHDRYKYDIKHFIVFCEEQHLHASYDSLKLYLHYSLTVQHIKLSTFERRLAGVKFYLKSLGLQPTEIELEEIRLVRSLYNEPEFLRLKPQIGQRAEKQDEVLRLIDRFDTDDPSDIRIRAICLVNLITACRPTEMVRIQMKDFDLANRTVWVMQTKQGSMIEKRLTLECVQAIERYRRTFDLQPEHYFVGKMDKWGHYHSVKMHESSYNRSTNKWLGFAPYTFRKTQITSMYNKGADIPTIAKQSGHKSHQTIMEHYIQVQKDDVDEFL</sequence>
<dbReference type="PANTHER" id="PTHR30349">
    <property type="entry name" value="PHAGE INTEGRASE-RELATED"/>
    <property type="match status" value="1"/>
</dbReference>
<evidence type="ECO:0000256" key="2">
    <source>
        <dbReference type="ARBA" id="ARBA00023125"/>
    </source>
</evidence>
<proteinExistence type="inferred from homology"/>
<dbReference type="GO" id="GO:0003677">
    <property type="term" value="F:DNA binding"/>
    <property type="evidence" value="ECO:0007669"/>
    <property type="project" value="UniProtKB-KW"/>
</dbReference>
<dbReference type="Gene3D" id="1.10.150.130">
    <property type="match status" value="1"/>
</dbReference>
<accession>A0A1C0YV74</accession>
<evidence type="ECO:0000256" key="1">
    <source>
        <dbReference type="ARBA" id="ARBA00008857"/>
    </source>
</evidence>
<dbReference type="SUPFAM" id="SSF56349">
    <property type="entry name" value="DNA breaking-rejoining enzymes"/>
    <property type="match status" value="1"/>
</dbReference>
<keyword evidence="3" id="KW-0233">DNA recombination</keyword>
<evidence type="ECO:0000313" key="5">
    <source>
        <dbReference type="EMBL" id="OCS91048.1"/>
    </source>
</evidence>
<dbReference type="OrthoDB" id="2907064at2"/>
<dbReference type="PROSITE" id="PS51898">
    <property type="entry name" value="TYR_RECOMBINASE"/>
    <property type="match status" value="1"/>
</dbReference>
<dbReference type="Gene3D" id="1.10.443.10">
    <property type="entry name" value="Intergrase catalytic core"/>
    <property type="match status" value="1"/>
</dbReference>